<keyword evidence="6" id="KW-1185">Reference proteome</keyword>
<dbReference type="SUPFAM" id="SSF52540">
    <property type="entry name" value="P-loop containing nucleoside triphosphate hydrolases"/>
    <property type="match status" value="1"/>
</dbReference>
<keyword evidence="3 5" id="KW-0067">ATP-binding</keyword>
<evidence type="ECO:0000256" key="1">
    <source>
        <dbReference type="ARBA" id="ARBA00022448"/>
    </source>
</evidence>
<accession>A0A4V5NXS9</accession>
<dbReference type="OrthoDB" id="9808363at2"/>
<name>A0A4V5NXS9_9SPHI</name>
<organism evidence="5 6">
    <name type="scientific">Pedobacter cryophilus</name>
    <dbReference type="NCBI Taxonomy" id="2571271"/>
    <lineage>
        <taxon>Bacteria</taxon>
        <taxon>Pseudomonadati</taxon>
        <taxon>Bacteroidota</taxon>
        <taxon>Sphingobacteriia</taxon>
        <taxon>Sphingobacteriales</taxon>
        <taxon>Sphingobacteriaceae</taxon>
        <taxon>Pedobacter</taxon>
    </lineage>
</organism>
<evidence type="ECO:0000256" key="2">
    <source>
        <dbReference type="ARBA" id="ARBA00022741"/>
    </source>
</evidence>
<evidence type="ECO:0000313" key="5">
    <source>
        <dbReference type="EMBL" id="TKC00651.1"/>
    </source>
</evidence>
<dbReference type="Pfam" id="PF00005">
    <property type="entry name" value="ABC_tran"/>
    <property type="match status" value="1"/>
</dbReference>
<dbReference type="AlphaFoldDB" id="A0A4V5NXS9"/>
<dbReference type="RefSeq" id="WP_136824860.1">
    <property type="nucleotide sequence ID" value="NZ_SWBP01000001.1"/>
</dbReference>
<dbReference type="PANTHER" id="PTHR42939">
    <property type="entry name" value="ABC TRANSPORTER ATP-BINDING PROTEIN ALBC-RELATED"/>
    <property type="match status" value="1"/>
</dbReference>
<proteinExistence type="predicted"/>
<dbReference type="GO" id="GO:0016887">
    <property type="term" value="F:ATP hydrolysis activity"/>
    <property type="evidence" value="ECO:0007669"/>
    <property type="project" value="InterPro"/>
</dbReference>
<dbReference type="InterPro" id="IPR003439">
    <property type="entry name" value="ABC_transporter-like_ATP-bd"/>
</dbReference>
<dbReference type="Proteomes" id="UP000308181">
    <property type="component" value="Unassembled WGS sequence"/>
</dbReference>
<feature type="domain" description="ABC transporter" evidence="4">
    <location>
        <begin position="3"/>
        <end position="205"/>
    </location>
</feature>
<keyword evidence="2" id="KW-0547">Nucleotide-binding</keyword>
<gene>
    <name evidence="5" type="ORF">FA046_02935</name>
</gene>
<protein>
    <submittedName>
        <fullName evidence="5">ABC transporter ATP-binding protein</fullName>
    </submittedName>
</protein>
<dbReference type="InterPro" id="IPR003593">
    <property type="entry name" value="AAA+_ATPase"/>
</dbReference>
<dbReference type="PANTHER" id="PTHR42939:SF1">
    <property type="entry name" value="ABC TRANSPORTER ATP-BINDING PROTEIN ALBC-RELATED"/>
    <property type="match status" value="1"/>
</dbReference>
<dbReference type="InterPro" id="IPR027417">
    <property type="entry name" value="P-loop_NTPase"/>
</dbReference>
<evidence type="ECO:0000256" key="3">
    <source>
        <dbReference type="ARBA" id="ARBA00022840"/>
    </source>
</evidence>
<evidence type="ECO:0000259" key="4">
    <source>
        <dbReference type="PROSITE" id="PS50893"/>
    </source>
</evidence>
<dbReference type="EMBL" id="SWBP01000001">
    <property type="protein sequence ID" value="TKC00651.1"/>
    <property type="molecule type" value="Genomic_DNA"/>
</dbReference>
<dbReference type="Gene3D" id="3.40.50.300">
    <property type="entry name" value="P-loop containing nucleotide triphosphate hydrolases"/>
    <property type="match status" value="1"/>
</dbReference>
<comment type="caution">
    <text evidence="5">The sequence shown here is derived from an EMBL/GenBank/DDBJ whole genome shotgun (WGS) entry which is preliminary data.</text>
</comment>
<reference evidence="5 6" key="1">
    <citation type="submission" date="2019-04" db="EMBL/GenBank/DDBJ databases">
        <title>Pedobacter sp. AR-3-17 sp. nov., isolated from Arctic soil.</title>
        <authorList>
            <person name="Dahal R.H."/>
            <person name="Kim D.-U."/>
        </authorList>
    </citation>
    <scope>NUCLEOTIDE SEQUENCE [LARGE SCALE GENOMIC DNA]</scope>
    <source>
        <strain evidence="5 6">AR-3-17</strain>
    </source>
</reference>
<dbReference type="PROSITE" id="PS00211">
    <property type="entry name" value="ABC_TRANSPORTER_1"/>
    <property type="match status" value="1"/>
</dbReference>
<dbReference type="InterPro" id="IPR017871">
    <property type="entry name" value="ABC_transporter-like_CS"/>
</dbReference>
<dbReference type="GO" id="GO:0005524">
    <property type="term" value="F:ATP binding"/>
    <property type="evidence" value="ECO:0007669"/>
    <property type="project" value="UniProtKB-KW"/>
</dbReference>
<keyword evidence="1" id="KW-0813">Transport</keyword>
<evidence type="ECO:0000313" key="6">
    <source>
        <dbReference type="Proteomes" id="UP000308181"/>
    </source>
</evidence>
<dbReference type="SMART" id="SM00382">
    <property type="entry name" value="AAA"/>
    <property type="match status" value="1"/>
</dbReference>
<dbReference type="InterPro" id="IPR051782">
    <property type="entry name" value="ABC_Transporter_VariousFunc"/>
</dbReference>
<sequence>MQIILEQIGRRFNREWIFKKIDYSFKSGQSYAILGINGSGKSTLLQMISGALTPSAGTLSYSLNHKEIAVEQVFQQLSIAAPYLELIEEFTLTEVLDFHFNFKTRLNNLTNKDLIDLLNMDSSKNKQLKHFSSGMKQRVKLILALCADTPLLLLDEPTSNLDDQGIKWYKDLVAQFTANRLVIVCSNQAHEYEFCTHHLLISNYKN</sequence>
<dbReference type="PROSITE" id="PS50893">
    <property type="entry name" value="ABC_TRANSPORTER_2"/>
    <property type="match status" value="1"/>
</dbReference>